<evidence type="ECO:0000313" key="2">
    <source>
        <dbReference type="EMBL" id="AAV81547.1"/>
    </source>
</evidence>
<evidence type="ECO:0000256" key="1">
    <source>
        <dbReference type="SAM" id="SignalP"/>
    </source>
</evidence>
<dbReference type="HOGENOM" id="CLU_097039_0_2_6"/>
<keyword evidence="3" id="KW-1185">Reference proteome</keyword>
<organism evidence="2 3">
    <name type="scientific">Idiomarina loihiensis (strain ATCC BAA-735 / DSM 15497 / L2-TR)</name>
    <dbReference type="NCBI Taxonomy" id="283942"/>
    <lineage>
        <taxon>Bacteria</taxon>
        <taxon>Pseudomonadati</taxon>
        <taxon>Pseudomonadota</taxon>
        <taxon>Gammaproteobacteria</taxon>
        <taxon>Alteromonadales</taxon>
        <taxon>Idiomarinaceae</taxon>
        <taxon>Idiomarina</taxon>
    </lineage>
</organism>
<feature type="signal peptide" evidence="1">
    <location>
        <begin position="1"/>
        <end position="19"/>
    </location>
</feature>
<dbReference type="Proteomes" id="UP000001171">
    <property type="component" value="Chromosome"/>
</dbReference>
<dbReference type="AlphaFoldDB" id="Q5R0F7"/>
<evidence type="ECO:0000313" key="3">
    <source>
        <dbReference type="Proteomes" id="UP000001171"/>
    </source>
</evidence>
<dbReference type="KEGG" id="ilo:IL0706"/>
<feature type="chain" id="PRO_5004261125" evidence="1">
    <location>
        <begin position="20"/>
        <end position="168"/>
    </location>
</feature>
<dbReference type="Pfam" id="PF02643">
    <property type="entry name" value="DUF192"/>
    <property type="match status" value="1"/>
</dbReference>
<sequence length="168" mass="19474">MNYRVLFILISALPFCSLAQQWNVPEPQEFDKTEVCLGELEQPLTVELADNQQQQARGLMQRESLGEYNGMWFRYGNERPGYSGFWMYQTLIPLDIAYLDRQGRIVKTFTMRPCGSDDPTQCRSYSPGKNYWSVLEVNGGFFAEHDIRMGDQLRKAEGESCEQKYGKE</sequence>
<gene>
    <name evidence="2" type="ordered locus">IL0706</name>
</gene>
<dbReference type="InterPro" id="IPR038695">
    <property type="entry name" value="Saro_0823-like_sf"/>
</dbReference>
<dbReference type="InterPro" id="IPR003795">
    <property type="entry name" value="DUF192"/>
</dbReference>
<dbReference type="GeneID" id="41335860"/>
<accession>Q5R0F7</accession>
<dbReference type="Gene3D" id="2.60.120.1140">
    <property type="entry name" value="Protein of unknown function DUF192"/>
    <property type="match status" value="1"/>
</dbReference>
<reference evidence="2 3" key="1">
    <citation type="journal article" date="2004" name="Proc. Natl. Acad. Sci. U.S.A.">
        <title>Genome sequence of the deep-sea gamma-proteobacterium Idiomarina loihiensis reveals amino acid fermentation as a source of carbon and energy.</title>
        <authorList>
            <person name="Hou S."/>
            <person name="Saw J.H."/>
            <person name="Lee K.S."/>
            <person name="Freitas T.A."/>
            <person name="Belisle C."/>
            <person name="Kawarabayasi Y."/>
            <person name="Donachie S.P."/>
            <person name="Pikina A."/>
            <person name="Galperin M.Y."/>
            <person name="Koonin E.V."/>
            <person name="Makarova K.S."/>
            <person name="Omelchenko M.V."/>
            <person name="Sorokin A."/>
            <person name="Wolf Y.I."/>
            <person name="Li Q.X."/>
            <person name="Keum Y.S."/>
            <person name="Campbell S."/>
            <person name="Denery J."/>
            <person name="Aizawa S."/>
            <person name="Shibata S."/>
            <person name="Malahoff A."/>
            <person name="Alam M."/>
        </authorList>
    </citation>
    <scope>NUCLEOTIDE SEQUENCE [LARGE SCALE GENOMIC DNA]</scope>
    <source>
        <strain evidence="3">ATCC BAA-735 / DSM 15497 / L2-TR</strain>
    </source>
</reference>
<protein>
    <submittedName>
        <fullName evidence="2">Uncharacterized conserved secreted protein</fullName>
    </submittedName>
</protein>
<keyword evidence="1" id="KW-0732">Signal</keyword>
<name>Q5R0F7_IDILO</name>
<proteinExistence type="predicted"/>
<dbReference type="RefSeq" id="WP_011233958.1">
    <property type="nucleotide sequence ID" value="NC_006512.1"/>
</dbReference>
<dbReference type="OrthoDB" id="5526466at2"/>
<dbReference type="EMBL" id="AE017340">
    <property type="protein sequence ID" value="AAV81547.1"/>
    <property type="molecule type" value="Genomic_DNA"/>
</dbReference>
<dbReference type="eggNOG" id="COG1430">
    <property type="taxonomic scope" value="Bacteria"/>
</dbReference>
<dbReference type="STRING" id="283942.IL0706"/>
<dbReference type="PANTHER" id="PTHR37953">
    <property type="entry name" value="UPF0127 PROTEIN MJ1496"/>
    <property type="match status" value="1"/>
</dbReference>
<dbReference type="PANTHER" id="PTHR37953:SF1">
    <property type="entry name" value="UPF0127 PROTEIN MJ1496"/>
    <property type="match status" value="1"/>
</dbReference>